<organism evidence="2 3">
    <name type="scientific">Akanthomyces muscarius</name>
    <name type="common">Entomopathogenic fungus</name>
    <name type="synonym">Lecanicillium muscarium</name>
    <dbReference type="NCBI Taxonomy" id="2231603"/>
    <lineage>
        <taxon>Eukaryota</taxon>
        <taxon>Fungi</taxon>
        <taxon>Dikarya</taxon>
        <taxon>Ascomycota</taxon>
        <taxon>Pezizomycotina</taxon>
        <taxon>Sordariomycetes</taxon>
        <taxon>Hypocreomycetidae</taxon>
        <taxon>Hypocreales</taxon>
        <taxon>Cordycipitaceae</taxon>
        <taxon>Akanthomyces</taxon>
    </lineage>
</organism>
<dbReference type="KEGG" id="amus:LMH87_003112"/>
<evidence type="ECO:0000313" key="3">
    <source>
        <dbReference type="Proteomes" id="UP001144673"/>
    </source>
</evidence>
<proteinExistence type="predicted"/>
<dbReference type="AlphaFoldDB" id="A0A9W8UEB9"/>
<feature type="compositionally biased region" description="Basic and acidic residues" evidence="1">
    <location>
        <begin position="26"/>
        <end position="47"/>
    </location>
</feature>
<keyword evidence="3" id="KW-1185">Reference proteome</keyword>
<name>A0A9W8UEB9_AKAMU</name>
<feature type="region of interest" description="Disordered" evidence="1">
    <location>
        <begin position="15"/>
        <end position="48"/>
    </location>
</feature>
<accession>A0A9W8UEB9</accession>
<dbReference type="GeneID" id="80890271"/>
<gene>
    <name evidence="2" type="ORF">LMH87_003112</name>
</gene>
<sequence length="98" mass="11024">MSAAAANQQLFNVHTWRDLDETEPPPYEKNERLPPSYHETKRADRHAATGWKGSLRRMFPVERRFEAVTLGISLASVRRHGPNTGAGEVVVCFGSCCR</sequence>
<evidence type="ECO:0000313" key="2">
    <source>
        <dbReference type="EMBL" id="KAJ4144222.1"/>
    </source>
</evidence>
<dbReference type="EMBL" id="JAJHUN010000011">
    <property type="protein sequence ID" value="KAJ4144222.1"/>
    <property type="molecule type" value="Genomic_DNA"/>
</dbReference>
<reference evidence="2" key="1">
    <citation type="journal article" date="2023" name="Access Microbiol">
        <title>De-novo genome assembly for Akanthomyces muscarius, a biocontrol agent of insect agricultural pests.</title>
        <authorList>
            <person name="Erdos Z."/>
            <person name="Studholme D.J."/>
            <person name="Raymond B."/>
            <person name="Sharma M."/>
        </authorList>
    </citation>
    <scope>NUCLEOTIDE SEQUENCE</scope>
    <source>
        <strain evidence="2">Ve6</strain>
    </source>
</reference>
<dbReference type="Proteomes" id="UP001144673">
    <property type="component" value="Chromosome 2"/>
</dbReference>
<dbReference type="RefSeq" id="XP_056047892.1">
    <property type="nucleotide sequence ID" value="XM_056202218.1"/>
</dbReference>
<comment type="caution">
    <text evidence="2">The sequence shown here is derived from an EMBL/GenBank/DDBJ whole genome shotgun (WGS) entry which is preliminary data.</text>
</comment>
<evidence type="ECO:0000256" key="1">
    <source>
        <dbReference type="SAM" id="MobiDB-lite"/>
    </source>
</evidence>
<protein>
    <submittedName>
        <fullName evidence="2">Uncharacterized protein</fullName>
    </submittedName>
</protein>